<protein>
    <submittedName>
        <fullName evidence="4">Enoyl-CoA hydratase</fullName>
    </submittedName>
</protein>
<reference evidence="4 5" key="1">
    <citation type="journal article" date="2015" name="Antonie Van Leeuwenhoek">
        <title>Pseudooceanicola atlanticus gen. nov. sp. nov., isolated from surface seawater of the Atlantic Ocean and reclassification of Oceanicola batsensis, Oceanicola marinus, Oceanicola nitratireducens, Oceanicola nanhaiensis, Oceanicola antarcticus and Oceanicola flagellatus, as Pseudooceanicola batsensis comb. nov., Pseudooceanicola marinus comb. nov., Pseudooceanicola nitratireducens comb. nov., Pseudooceanicola nanhaiensis comb. nov., Pseudooceanicola antarcticus comb. nov., and Pseudooceanicola flagellatus comb. nov.</title>
        <authorList>
            <person name="Lai Q."/>
            <person name="Li G."/>
            <person name="Liu X."/>
            <person name="Du Y."/>
            <person name="Sun F."/>
            <person name="Shao Z."/>
        </authorList>
    </citation>
    <scope>NUCLEOTIDE SEQUENCE [LARGE SCALE GENOMIC DNA]</scope>
    <source>
        <strain evidence="4 5">22II-s11g</strain>
    </source>
</reference>
<dbReference type="EMBL" id="AQQX01000015">
    <property type="protein sequence ID" value="KGM47042.1"/>
    <property type="molecule type" value="Genomic_DNA"/>
</dbReference>
<dbReference type="Proteomes" id="UP000030004">
    <property type="component" value="Unassembled WGS sequence"/>
</dbReference>
<keyword evidence="5" id="KW-1185">Reference proteome</keyword>
<evidence type="ECO:0000313" key="4">
    <source>
        <dbReference type="EMBL" id="KGM47042.1"/>
    </source>
</evidence>
<comment type="similarity">
    <text evidence="1 3">Belongs to the enoyl-CoA hydratase/isomerase family.</text>
</comment>
<dbReference type="PROSITE" id="PS00166">
    <property type="entry name" value="ENOYL_COA_HYDRATASE"/>
    <property type="match status" value="1"/>
</dbReference>
<dbReference type="Gene3D" id="1.10.12.10">
    <property type="entry name" value="Lyase 2-enoyl-coa Hydratase, Chain A, domain 2"/>
    <property type="match status" value="1"/>
</dbReference>
<evidence type="ECO:0000313" key="5">
    <source>
        <dbReference type="Proteomes" id="UP000030004"/>
    </source>
</evidence>
<dbReference type="PANTHER" id="PTHR11941">
    <property type="entry name" value="ENOYL-COA HYDRATASE-RELATED"/>
    <property type="match status" value="1"/>
</dbReference>
<evidence type="ECO:0000256" key="3">
    <source>
        <dbReference type="RuleBase" id="RU003707"/>
    </source>
</evidence>
<dbReference type="CDD" id="cd06558">
    <property type="entry name" value="crotonase-like"/>
    <property type="match status" value="1"/>
</dbReference>
<comment type="caution">
    <text evidence="4">The sequence shown here is derived from an EMBL/GenBank/DDBJ whole genome shotgun (WGS) entry which is preliminary data.</text>
</comment>
<evidence type="ECO:0000256" key="1">
    <source>
        <dbReference type="ARBA" id="ARBA00005254"/>
    </source>
</evidence>
<sequence length="267" mass="29237">MNKQPVLLEISDRIATVTLNDPERRNPVTGNDMIAALLETFAKVQADPQVSAMILTGADPAFCAGGDIKEMNDPDSVFRKEPLAAAQSYVDGVQRLPLALYNMDIPTIAAVNGPAVGAGCDLTMMCDMRIASEKARFGEVFLNLGIIPGDAGSWFLLRRLGHQKAADLTFSGRMVEAKEALELGMVLELVPHEKLMERARERAAVIAAKPPRAVRVAKRLMRNAERMDLPDFLNSAAAYQALMHQTEDHHEAVAAFVEKRKPNFTGR</sequence>
<evidence type="ECO:0000256" key="2">
    <source>
        <dbReference type="ARBA" id="ARBA00023239"/>
    </source>
</evidence>
<name>A0A0A0ECT9_9RHOB</name>
<dbReference type="Gene3D" id="3.90.226.10">
    <property type="entry name" value="2-enoyl-CoA Hydratase, Chain A, domain 1"/>
    <property type="match status" value="1"/>
</dbReference>
<dbReference type="OrthoDB" id="9781757at2"/>
<dbReference type="InterPro" id="IPR001753">
    <property type="entry name" value="Enoyl-CoA_hydra/iso"/>
</dbReference>
<dbReference type="RefSeq" id="WP_043753635.1">
    <property type="nucleotide sequence ID" value="NZ_AQQX01000015.1"/>
</dbReference>
<dbReference type="InterPro" id="IPR029045">
    <property type="entry name" value="ClpP/crotonase-like_dom_sf"/>
</dbReference>
<gene>
    <name evidence="4" type="ORF">ATO9_20445</name>
</gene>
<accession>A0A0A0ECT9</accession>
<dbReference type="PANTHER" id="PTHR11941:SF54">
    <property type="entry name" value="ENOYL-COA HYDRATASE, MITOCHONDRIAL"/>
    <property type="match status" value="1"/>
</dbReference>
<proteinExistence type="inferred from homology"/>
<dbReference type="SUPFAM" id="SSF52096">
    <property type="entry name" value="ClpP/crotonase"/>
    <property type="match status" value="1"/>
</dbReference>
<dbReference type="InterPro" id="IPR018376">
    <property type="entry name" value="Enoyl-CoA_hyd/isom_CS"/>
</dbReference>
<dbReference type="InterPro" id="IPR014748">
    <property type="entry name" value="Enoyl-CoA_hydra_C"/>
</dbReference>
<dbReference type="AlphaFoldDB" id="A0A0A0ECT9"/>
<organism evidence="4 5">
    <name type="scientific">Pseudooceanicola atlanticus</name>
    <dbReference type="NCBI Taxonomy" id="1461694"/>
    <lineage>
        <taxon>Bacteria</taxon>
        <taxon>Pseudomonadati</taxon>
        <taxon>Pseudomonadota</taxon>
        <taxon>Alphaproteobacteria</taxon>
        <taxon>Rhodobacterales</taxon>
        <taxon>Paracoccaceae</taxon>
        <taxon>Pseudooceanicola</taxon>
    </lineage>
</organism>
<dbReference type="eggNOG" id="COG1024">
    <property type="taxonomic scope" value="Bacteria"/>
</dbReference>
<keyword evidence="2" id="KW-0456">Lyase</keyword>
<dbReference type="Pfam" id="PF00378">
    <property type="entry name" value="ECH_1"/>
    <property type="match status" value="1"/>
</dbReference>
<dbReference type="STRING" id="1461694.ATO9_20445"/>
<dbReference type="GO" id="GO:0016829">
    <property type="term" value="F:lyase activity"/>
    <property type="evidence" value="ECO:0007669"/>
    <property type="project" value="UniProtKB-KW"/>
</dbReference>
<dbReference type="GO" id="GO:0006635">
    <property type="term" value="P:fatty acid beta-oxidation"/>
    <property type="evidence" value="ECO:0007669"/>
    <property type="project" value="TreeGrafter"/>
</dbReference>